<feature type="transmembrane region" description="Helical" evidence="5">
    <location>
        <begin position="164"/>
        <end position="185"/>
    </location>
</feature>
<gene>
    <name evidence="6" type="ORF">MSPICULIGERA_LOCUS4486</name>
</gene>
<dbReference type="EMBL" id="CATQJA010001116">
    <property type="protein sequence ID" value="CAJ0565859.1"/>
    <property type="molecule type" value="Genomic_DNA"/>
</dbReference>
<comment type="subcellular location">
    <subcellularLocation>
        <location evidence="1">Membrane</location>
        <topology evidence="1">Multi-pass membrane protein</topology>
    </subcellularLocation>
</comment>
<dbReference type="InterPro" id="IPR019426">
    <property type="entry name" value="7TM_GPCR_serpentine_rcpt_Srv"/>
</dbReference>
<evidence type="ECO:0000256" key="4">
    <source>
        <dbReference type="ARBA" id="ARBA00023136"/>
    </source>
</evidence>
<proteinExistence type="predicted"/>
<evidence type="ECO:0000313" key="6">
    <source>
        <dbReference type="EMBL" id="CAJ0565859.1"/>
    </source>
</evidence>
<protein>
    <recommendedName>
        <fullName evidence="8">G protein-coupled receptor</fullName>
    </recommendedName>
</protein>
<feature type="transmembrane region" description="Helical" evidence="5">
    <location>
        <begin position="24"/>
        <end position="50"/>
    </location>
</feature>
<evidence type="ECO:0008006" key="8">
    <source>
        <dbReference type="Google" id="ProtNLM"/>
    </source>
</evidence>
<organism evidence="6 7">
    <name type="scientific">Mesorhabditis spiculigera</name>
    <dbReference type="NCBI Taxonomy" id="96644"/>
    <lineage>
        <taxon>Eukaryota</taxon>
        <taxon>Metazoa</taxon>
        <taxon>Ecdysozoa</taxon>
        <taxon>Nematoda</taxon>
        <taxon>Chromadorea</taxon>
        <taxon>Rhabditida</taxon>
        <taxon>Rhabditina</taxon>
        <taxon>Rhabditomorpha</taxon>
        <taxon>Rhabditoidea</taxon>
        <taxon>Rhabditidae</taxon>
        <taxon>Mesorhabditinae</taxon>
        <taxon>Mesorhabditis</taxon>
    </lineage>
</organism>
<dbReference type="PANTHER" id="PTHR31627">
    <property type="entry name" value="SERPENTINE RECEPTOR CLASS GAMMA-RELATED"/>
    <property type="match status" value="1"/>
</dbReference>
<feature type="transmembrane region" description="Helical" evidence="5">
    <location>
        <begin position="79"/>
        <end position="96"/>
    </location>
</feature>
<dbReference type="Gene3D" id="1.20.1070.10">
    <property type="entry name" value="Rhodopsin 7-helix transmembrane proteins"/>
    <property type="match status" value="1"/>
</dbReference>
<evidence type="ECO:0000313" key="7">
    <source>
        <dbReference type="Proteomes" id="UP001177023"/>
    </source>
</evidence>
<dbReference type="GO" id="GO:0016020">
    <property type="term" value="C:membrane"/>
    <property type="evidence" value="ECO:0007669"/>
    <property type="project" value="UniProtKB-SubCell"/>
</dbReference>
<feature type="transmembrane region" description="Helical" evidence="5">
    <location>
        <begin position="129"/>
        <end position="152"/>
    </location>
</feature>
<keyword evidence="4 5" id="KW-0472">Membrane</keyword>
<evidence type="ECO:0000256" key="1">
    <source>
        <dbReference type="ARBA" id="ARBA00004141"/>
    </source>
</evidence>
<evidence type="ECO:0000256" key="5">
    <source>
        <dbReference type="SAM" id="Phobius"/>
    </source>
</evidence>
<evidence type="ECO:0000256" key="3">
    <source>
        <dbReference type="ARBA" id="ARBA00022989"/>
    </source>
</evidence>
<dbReference type="Proteomes" id="UP001177023">
    <property type="component" value="Unassembled WGS sequence"/>
</dbReference>
<accession>A0AA36CD60</accession>
<keyword evidence="3 5" id="KW-1133">Transmembrane helix</keyword>
<name>A0AA36CD60_9BILA</name>
<feature type="non-terminal residue" evidence="6">
    <location>
        <position position="1"/>
    </location>
</feature>
<sequence length="190" mass="21785">MHLNRFTIVWLPIRHQQLWRTRNIQLAIILIFIVSFGLTYQALIVSNILIKVGNYAVPNPATYGEMDFTLDVIRLTSQVYPLLSLVICGGTIFKLVHMRYRKQQYVLDLNIAKKRKKQSRSQSSAKIELNLTFICLATLVNQLGLMGFMFFLGIAESFPIDTRIILLNLVSDVSTISEAWIAILVNRTLR</sequence>
<comment type="caution">
    <text evidence="6">The sequence shown here is derived from an EMBL/GenBank/DDBJ whole genome shotgun (WGS) entry which is preliminary data.</text>
</comment>
<dbReference type="InterPro" id="IPR051119">
    <property type="entry name" value="Nematode_SR-like"/>
</dbReference>
<evidence type="ECO:0000256" key="2">
    <source>
        <dbReference type="ARBA" id="ARBA00022692"/>
    </source>
</evidence>
<keyword evidence="7" id="KW-1185">Reference proteome</keyword>
<dbReference type="Pfam" id="PF10323">
    <property type="entry name" value="7TM_GPCR_Srv"/>
    <property type="match status" value="1"/>
</dbReference>
<dbReference type="PANTHER" id="PTHR31627:SF42">
    <property type="entry name" value="G_PROTEIN_RECEP_F1_2 DOMAIN-CONTAINING PROTEIN-RELATED"/>
    <property type="match status" value="1"/>
</dbReference>
<reference evidence="6" key="1">
    <citation type="submission" date="2023-06" db="EMBL/GenBank/DDBJ databases">
        <authorList>
            <person name="Delattre M."/>
        </authorList>
    </citation>
    <scope>NUCLEOTIDE SEQUENCE</scope>
    <source>
        <strain evidence="6">AF72</strain>
    </source>
</reference>
<dbReference type="SUPFAM" id="SSF81321">
    <property type="entry name" value="Family A G protein-coupled receptor-like"/>
    <property type="match status" value="1"/>
</dbReference>
<dbReference type="AlphaFoldDB" id="A0AA36CD60"/>
<keyword evidence="2 5" id="KW-0812">Transmembrane</keyword>